<dbReference type="PROSITE" id="PS50005">
    <property type="entry name" value="TPR"/>
    <property type="match status" value="1"/>
</dbReference>
<dbReference type="Proteomes" id="UP000807353">
    <property type="component" value="Unassembled WGS sequence"/>
</dbReference>
<evidence type="ECO:0000313" key="5">
    <source>
        <dbReference type="EMBL" id="KAF9455476.1"/>
    </source>
</evidence>
<dbReference type="InterPro" id="IPR045357">
    <property type="entry name" value="Aminopeptidase_N-like_N"/>
</dbReference>
<dbReference type="SUPFAM" id="SSF63737">
    <property type="entry name" value="Leukotriene A4 hydrolase N-terminal domain"/>
    <property type="match status" value="1"/>
</dbReference>
<comment type="caution">
    <text evidence="5">The sequence shown here is derived from an EMBL/GenBank/DDBJ whole genome shotgun (WGS) entry which is preliminary data.</text>
</comment>
<feature type="binding site" evidence="1">
    <location>
        <position position="292"/>
    </location>
    <ligand>
        <name>Zn(2+)</name>
        <dbReference type="ChEBI" id="CHEBI:29105"/>
        <note>catalytic</note>
    </ligand>
</feature>
<dbReference type="Gene3D" id="3.30.2010.30">
    <property type="match status" value="1"/>
</dbReference>
<evidence type="ECO:0000256" key="2">
    <source>
        <dbReference type="PROSITE-ProRule" id="PRU00339"/>
    </source>
</evidence>
<dbReference type="PANTHER" id="PTHR45726">
    <property type="entry name" value="LEUKOTRIENE A-4 HYDROLASE"/>
    <property type="match status" value="1"/>
</dbReference>
<proteinExistence type="predicted"/>
<name>A0A9P5XU29_9AGAR</name>
<dbReference type="InterPro" id="IPR019734">
    <property type="entry name" value="TPR_rpt"/>
</dbReference>
<dbReference type="SMART" id="SM00028">
    <property type="entry name" value="TPR"/>
    <property type="match status" value="2"/>
</dbReference>
<keyword evidence="1" id="KW-0862">Zinc</keyword>
<dbReference type="Gene3D" id="2.60.40.1730">
    <property type="entry name" value="tricorn interacting facor f3 domain"/>
    <property type="match status" value="1"/>
</dbReference>
<feature type="repeat" description="TPR" evidence="2">
    <location>
        <begin position="365"/>
        <end position="398"/>
    </location>
</feature>
<gene>
    <name evidence="5" type="ORF">BDZ94DRAFT_1316198</name>
</gene>
<dbReference type="InterPro" id="IPR034015">
    <property type="entry name" value="M1_LTA4H"/>
</dbReference>
<dbReference type="SUPFAM" id="SSF48452">
    <property type="entry name" value="TPR-like"/>
    <property type="match status" value="1"/>
</dbReference>
<feature type="region of interest" description="Disordered" evidence="3">
    <location>
        <begin position="462"/>
        <end position="481"/>
    </location>
</feature>
<sequence length="481" mass="53683">MPNNVPICSPRGLHSLRLLLCFPALQAHLDALILFAIAAVREVMGAALHVKLPTGLEVRERTIVKISYETSKSSGALQWLSKAHTHGKDFPYLYSQCQPIYARALVPIQDMTTAKFKYSATVVSKFPVLLSALCVSPPVDGPAHDGKIVGEDFITYTYNQPIPIPPYLIAIASGNVCYRAFPQYRDQQWKTGVWAEPGQLESAYWEFSEDTPRFLATAEALLTLYEYGVYNLLVLPPASLYGGMEHPCLTFLTPSMFLCIAYPSIKTFNHISLAVVTGDCTLVDVVIHEITHSWFAVEEESRVRSGKQREWNGRGSGVYGWETEGEEDIWEVDLDFAGLDPDSPDAGLESEMTMEEIMEWRYFEAKKEKELGNVAFRKGDYNAAAKHYESAHTVEPELPHYQLNLAAVHIKFNHWIEAEKACTTALSQHCNKAIQDLCVALKVQPTNAEALAKQVSLLPPDRLLPKSRPKSNSNWGHVGLA</sequence>
<accession>A0A9P5XU29</accession>
<dbReference type="GO" id="GO:0004301">
    <property type="term" value="F:epoxide hydrolase activity"/>
    <property type="evidence" value="ECO:0007669"/>
    <property type="project" value="TreeGrafter"/>
</dbReference>
<dbReference type="AlphaFoldDB" id="A0A9P5XU29"/>
<evidence type="ECO:0000259" key="4">
    <source>
        <dbReference type="Pfam" id="PF17900"/>
    </source>
</evidence>
<dbReference type="SUPFAM" id="SSF55486">
    <property type="entry name" value="Metalloproteases ('zincins'), catalytic domain"/>
    <property type="match status" value="1"/>
</dbReference>
<protein>
    <submittedName>
        <fullName evidence="5">Peptidase family M1-domain-containing protein</fullName>
    </submittedName>
</protein>
<dbReference type="GO" id="GO:0005829">
    <property type="term" value="C:cytosol"/>
    <property type="evidence" value="ECO:0007669"/>
    <property type="project" value="TreeGrafter"/>
</dbReference>
<dbReference type="InterPro" id="IPR011990">
    <property type="entry name" value="TPR-like_helical_dom_sf"/>
</dbReference>
<dbReference type="Gene3D" id="1.25.40.10">
    <property type="entry name" value="Tetratricopeptide repeat domain"/>
    <property type="match status" value="1"/>
</dbReference>
<dbReference type="EMBL" id="MU150658">
    <property type="protein sequence ID" value="KAF9455476.1"/>
    <property type="molecule type" value="Genomic_DNA"/>
</dbReference>
<keyword evidence="1" id="KW-0479">Metal-binding</keyword>
<keyword evidence="2" id="KW-0802">TPR repeat</keyword>
<keyword evidence="6" id="KW-1185">Reference proteome</keyword>
<organism evidence="5 6">
    <name type="scientific">Collybia nuda</name>
    <dbReference type="NCBI Taxonomy" id="64659"/>
    <lineage>
        <taxon>Eukaryota</taxon>
        <taxon>Fungi</taxon>
        <taxon>Dikarya</taxon>
        <taxon>Basidiomycota</taxon>
        <taxon>Agaricomycotina</taxon>
        <taxon>Agaricomycetes</taxon>
        <taxon>Agaricomycetidae</taxon>
        <taxon>Agaricales</taxon>
        <taxon>Tricholomatineae</taxon>
        <taxon>Clitocybaceae</taxon>
        <taxon>Collybia</taxon>
    </lineage>
</organism>
<dbReference type="OrthoDB" id="420195at2759"/>
<feature type="binding site" evidence="1">
    <location>
        <position position="288"/>
    </location>
    <ligand>
        <name>Zn(2+)</name>
        <dbReference type="ChEBI" id="CHEBI:29105"/>
        <note>catalytic</note>
    </ligand>
</feature>
<comment type="cofactor">
    <cofactor evidence="1">
        <name>Zn(2+)</name>
        <dbReference type="ChEBI" id="CHEBI:29105"/>
    </cofactor>
    <text evidence="1">Binds 1 zinc ion per subunit.</text>
</comment>
<reference evidence="5" key="1">
    <citation type="submission" date="2020-11" db="EMBL/GenBank/DDBJ databases">
        <authorList>
            <consortium name="DOE Joint Genome Institute"/>
            <person name="Ahrendt S."/>
            <person name="Riley R."/>
            <person name="Andreopoulos W."/>
            <person name="Labutti K."/>
            <person name="Pangilinan J."/>
            <person name="Ruiz-Duenas F.J."/>
            <person name="Barrasa J.M."/>
            <person name="Sanchez-Garcia M."/>
            <person name="Camarero S."/>
            <person name="Miyauchi S."/>
            <person name="Serrano A."/>
            <person name="Linde D."/>
            <person name="Babiker R."/>
            <person name="Drula E."/>
            <person name="Ayuso-Fernandez I."/>
            <person name="Pacheco R."/>
            <person name="Padilla G."/>
            <person name="Ferreira P."/>
            <person name="Barriuso J."/>
            <person name="Kellner H."/>
            <person name="Castanera R."/>
            <person name="Alfaro M."/>
            <person name="Ramirez L."/>
            <person name="Pisabarro A.G."/>
            <person name="Kuo A."/>
            <person name="Tritt A."/>
            <person name="Lipzen A."/>
            <person name="He G."/>
            <person name="Yan M."/>
            <person name="Ng V."/>
            <person name="Cullen D."/>
            <person name="Martin F."/>
            <person name="Rosso M.-N."/>
            <person name="Henrissat B."/>
            <person name="Hibbett D."/>
            <person name="Martinez A.T."/>
            <person name="Grigoriev I.V."/>
        </authorList>
    </citation>
    <scope>NUCLEOTIDE SEQUENCE</scope>
    <source>
        <strain evidence="5">CBS 247.69</strain>
    </source>
</reference>
<evidence type="ECO:0000313" key="6">
    <source>
        <dbReference type="Proteomes" id="UP000807353"/>
    </source>
</evidence>
<dbReference type="Pfam" id="PF17900">
    <property type="entry name" value="Peptidase_M1_N"/>
    <property type="match status" value="1"/>
</dbReference>
<dbReference type="GO" id="GO:0004177">
    <property type="term" value="F:aminopeptidase activity"/>
    <property type="evidence" value="ECO:0007669"/>
    <property type="project" value="TreeGrafter"/>
</dbReference>
<dbReference type="InterPro" id="IPR042097">
    <property type="entry name" value="Aminopeptidase_N-like_N_sf"/>
</dbReference>
<dbReference type="GO" id="GO:0046872">
    <property type="term" value="F:metal ion binding"/>
    <property type="evidence" value="ECO:0007669"/>
    <property type="project" value="UniProtKB-KW"/>
</dbReference>
<feature type="domain" description="Aminopeptidase N-like N-terminal" evidence="4">
    <location>
        <begin position="45"/>
        <end position="168"/>
    </location>
</feature>
<evidence type="ECO:0000256" key="3">
    <source>
        <dbReference type="SAM" id="MobiDB-lite"/>
    </source>
</evidence>
<dbReference type="PANTHER" id="PTHR45726:SF3">
    <property type="entry name" value="LEUKOTRIENE A-4 HYDROLASE"/>
    <property type="match status" value="1"/>
</dbReference>
<evidence type="ECO:0000256" key="1">
    <source>
        <dbReference type="PIRSR" id="PIRSR634015-3"/>
    </source>
</evidence>